<dbReference type="GeneID" id="27697137"/>
<feature type="region of interest" description="Disordered" evidence="1">
    <location>
        <begin position="42"/>
        <end position="79"/>
    </location>
</feature>
<feature type="region of interest" description="Disordered" evidence="1">
    <location>
        <begin position="168"/>
        <end position="196"/>
    </location>
</feature>
<dbReference type="HOGENOM" id="CLU_839383_0_0_1"/>
<reference evidence="2" key="1">
    <citation type="submission" date="2015-01" db="EMBL/GenBank/DDBJ databases">
        <title>The Genome Sequence of Cladophialophora bantiana CBS 173.52.</title>
        <authorList>
            <consortium name="The Broad Institute Genomics Platform"/>
            <person name="Cuomo C."/>
            <person name="de Hoog S."/>
            <person name="Gorbushina A."/>
            <person name="Stielow B."/>
            <person name="Teixiera M."/>
            <person name="Abouelleil A."/>
            <person name="Chapman S.B."/>
            <person name="Priest M."/>
            <person name="Young S.K."/>
            <person name="Wortman J."/>
            <person name="Nusbaum C."/>
            <person name="Birren B."/>
        </authorList>
    </citation>
    <scope>NUCLEOTIDE SEQUENCE [LARGE SCALE GENOMIC DNA]</scope>
    <source>
        <strain evidence="2">CBS 173.52</strain>
    </source>
</reference>
<accession>A0A0D2IFS8</accession>
<dbReference type="AlphaFoldDB" id="A0A0D2IFS8"/>
<organism evidence="2 3">
    <name type="scientific">Cladophialophora bantiana (strain ATCC 10958 / CBS 173.52 / CDC B-1940 / NIH 8579)</name>
    <name type="common">Xylohypha bantiana</name>
    <dbReference type="NCBI Taxonomy" id="1442370"/>
    <lineage>
        <taxon>Eukaryota</taxon>
        <taxon>Fungi</taxon>
        <taxon>Dikarya</taxon>
        <taxon>Ascomycota</taxon>
        <taxon>Pezizomycotina</taxon>
        <taxon>Eurotiomycetes</taxon>
        <taxon>Chaetothyriomycetidae</taxon>
        <taxon>Chaetothyriales</taxon>
        <taxon>Herpotrichiellaceae</taxon>
        <taxon>Cladophialophora</taxon>
    </lineage>
</organism>
<keyword evidence="3" id="KW-1185">Reference proteome</keyword>
<dbReference type="RefSeq" id="XP_016622293.1">
    <property type="nucleotide sequence ID" value="XM_016761955.1"/>
</dbReference>
<dbReference type="OrthoDB" id="10301307at2759"/>
<name>A0A0D2IFS8_CLAB1</name>
<evidence type="ECO:0000256" key="1">
    <source>
        <dbReference type="SAM" id="MobiDB-lite"/>
    </source>
</evidence>
<gene>
    <name evidence="2" type="ORF">Z519_04209</name>
</gene>
<dbReference type="EMBL" id="KN846984">
    <property type="protein sequence ID" value="KIW95624.1"/>
    <property type="molecule type" value="Genomic_DNA"/>
</dbReference>
<protein>
    <submittedName>
        <fullName evidence="2">Uncharacterized protein</fullName>
    </submittedName>
</protein>
<sequence length="331" mass="37405">MELEEREWELARWRLDMDRRKHEAERRFRSFIDLADVVEIKDEQSEGNQTDSQTTVGNTPQPPSPALESPTPLTADSMDGERCNVLTSKQHHAAHELSASKTIQRPRKMTSQLQEASHPLTDNIRTLMSATVNSNASLAIPTPSAAESRNQENNISRCEHLDIDGLLHSSSEPLEPRGSTPSVRAPKRHAGSMQEPRREIEALDNCLKNQLISHYKDLLLKHFQESGELGRCEDKVPGRTQVGQAVMDVRRTIKGRRYESLSDVHDGFSKKVESRVLDRDLRRSVQEELGKFVQAGQHWWAKCTAITTQQEKPSFVTSVIPEIAMGQFEAV</sequence>
<dbReference type="VEuPathDB" id="FungiDB:Z519_04209"/>
<dbReference type="Proteomes" id="UP000053789">
    <property type="component" value="Unassembled WGS sequence"/>
</dbReference>
<evidence type="ECO:0000313" key="2">
    <source>
        <dbReference type="EMBL" id="KIW95624.1"/>
    </source>
</evidence>
<evidence type="ECO:0000313" key="3">
    <source>
        <dbReference type="Proteomes" id="UP000053789"/>
    </source>
</evidence>
<feature type="compositionally biased region" description="Polar residues" evidence="1">
    <location>
        <begin position="46"/>
        <end position="59"/>
    </location>
</feature>
<proteinExistence type="predicted"/>